<sequence>MKKVIVLLIGIVLIIFAFYHYYNKESLAKNDKLYVEDFKGNNDSNKIQSAINKAESSKIKTVLLDDKKYKITSPIIVKKGVKLLFGYGTQFVVEGNFRVLELEKNASIEGAYIAIDDPKFNSEVIYLDGKNKYYNTWHKTQIKDINIINWTETNKGTGISLYSGGKENEISFINFENIKVVGMEIGIKLVAKKPNSGHAWINANRFMNFSLEDCVNMIYMDSHVTTPNEISGNQFTNLQIQPSNKTKSIVRVSGQHNEFNGMVWDLNKINHENELIELTDKSMDTVINITSVPTSRVLDSGKANIVK</sequence>
<proteinExistence type="predicted"/>
<dbReference type="EMBL" id="JARMDB010000011">
    <property type="protein sequence ID" value="MED1567695.1"/>
    <property type="molecule type" value="Genomic_DNA"/>
</dbReference>
<gene>
    <name evidence="2" type="ORF">P4U88_17515</name>
</gene>
<accession>A0ABU6MXW0</accession>
<organism evidence="2 3">
    <name type="scientific">Bacillus paramycoides</name>
    <dbReference type="NCBI Taxonomy" id="2026194"/>
    <lineage>
        <taxon>Bacteria</taxon>
        <taxon>Bacillati</taxon>
        <taxon>Bacillota</taxon>
        <taxon>Bacilli</taxon>
        <taxon>Bacillales</taxon>
        <taxon>Bacillaceae</taxon>
        <taxon>Bacillus</taxon>
        <taxon>Bacillus cereus group</taxon>
    </lineage>
</organism>
<comment type="caution">
    <text evidence="2">The sequence shown here is derived from an EMBL/GenBank/DDBJ whole genome shotgun (WGS) entry which is preliminary data.</text>
</comment>
<keyword evidence="3" id="KW-1185">Reference proteome</keyword>
<dbReference type="SUPFAM" id="SSF51126">
    <property type="entry name" value="Pectin lyase-like"/>
    <property type="match status" value="1"/>
</dbReference>
<dbReference type="InterPro" id="IPR012334">
    <property type="entry name" value="Pectin_lyas_fold"/>
</dbReference>
<reference evidence="2 3" key="1">
    <citation type="submission" date="2023-03" db="EMBL/GenBank/DDBJ databases">
        <title>Bacillus Genome Sequencing.</title>
        <authorList>
            <person name="Dunlap C."/>
        </authorList>
    </citation>
    <scope>NUCLEOTIDE SEQUENCE [LARGE SCALE GENOMIC DNA]</scope>
    <source>
        <strain evidence="2 3">B-615</strain>
    </source>
</reference>
<dbReference type="InterPro" id="IPR011050">
    <property type="entry name" value="Pectin_lyase_fold/virulence"/>
</dbReference>
<evidence type="ECO:0000313" key="2">
    <source>
        <dbReference type="EMBL" id="MED1567695.1"/>
    </source>
</evidence>
<feature type="transmembrane region" description="Helical" evidence="1">
    <location>
        <begin position="5"/>
        <end position="22"/>
    </location>
</feature>
<evidence type="ECO:0000256" key="1">
    <source>
        <dbReference type="SAM" id="Phobius"/>
    </source>
</evidence>
<keyword evidence="1" id="KW-0472">Membrane</keyword>
<keyword evidence="1" id="KW-0812">Transmembrane</keyword>
<evidence type="ECO:0008006" key="4">
    <source>
        <dbReference type="Google" id="ProtNLM"/>
    </source>
</evidence>
<evidence type="ECO:0000313" key="3">
    <source>
        <dbReference type="Proteomes" id="UP001309448"/>
    </source>
</evidence>
<dbReference type="Proteomes" id="UP001309448">
    <property type="component" value="Unassembled WGS sequence"/>
</dbReference>
<dbReference type="RefSeq" id="WP_327920587.1">
    <property type="nucleotide sequence ID" value="NZ_JARMDB010000011.1"/>
</dbReference>
<dbReference type="Gene3D" id="2.160.20.10">
    <property type="entry name" value="Single-stranded right-handed beta-helix, Pectin lyase-like"/>
    <property type="match status" value="1"/>
</dbReference>
<keyword evidence="1" id="KW-1133">Transmembrane helix</keyword>
<protein>
    <recommendedName>
        <fullName evidence="4">Pectate lyase superfamily protein domain-containing protein</fullName>
    </recommendedName>
</protein>
<name>A0ABU6MXW0_9BACI</name>